<evidence type="ECO:0000313" key="5">
    <source>
        <dbReference type="Proteomes" id="UP000019118"/>
    </source>
</evidence>
<evidence type="ECO:0000256" key="1">
    <source>
        <dbReference type="SAM" id="Phobius"/>
    </source>
</evidence>
<proteinExistence type="predicted"/>
<dbReference type="InterPro" id="IPR036179">
    <property type="entry name" value="Ig-like_dom_sf"/>
</dbReference>
<feature type="transmembrane region" description="Helical" evidence="1">
    <location>
        <begin position="245"/>
        <end position="264"/>
    </location>
</feature>
<dbReference type="SUPFAM" id="SSF48726">
    <property type="entry name" value="Immunoglobulin"/>
    <property type="match status" value="1"/>
</dbReference>
<feature type="chain" id="PRO_5043714585" description="Ig-like domain-containing protein" evidence="2">
    <location>
        <begin position="26"/>
        <end position="265"/>
    </location>
</feature>
<keyword evidence="1" id="KW-1133">Transmembrane helix</keyword>
<dbReference type="EnsemblMetazoa" id="XM_019903083.1">
    <property type="protein sequence ID" value="XP_019758642.1"/>
    <property type="gene ID" value="LOC109536736"/>
</dbReference>
<feature type="domain" description="Ig-like" evidence="3">
    <location>
        <begin position="40"/>
        <end position="139"/>
    </location>
</feature>
<keyword evidence="2" id="KW-0732">Signal</keyword>
<evidence type="ECO:0000259" key="3">
    <source>
        <dbReference type="PROSITE" id="PS50835"/>
    </source>
</evidence>
<dbReference type="KEGG" id="dpa:109536736"/>
<feature type="signal peptide" evidence="2">
    <location>
        <begin position="1"/>
        <end position="25"/>
    </location>
</feature>
<dbReference type="PANTHER" id="PTHR21261">
    <property type="entry name" value="BEAT PROTEIN"/>
    <property type="match status" value="1"/>
</dbReference>
<sequence>MEYSGITMNILVVTFLWAVINLAEAVKINRLRVPDMVKYGTEAILDCDFTLDDSETDLVVKWYFNTALVYQWIPSTKNRPQSLGVLKDRVNLNHQASVDANSIHRALHILNTGPDLSGNFTCSVSTLESEDEKTKGMLVLVSEKFFELKRLKADEGFIRVQCRADGIFPKPVMTLHSQQRRIPEAIVQSKQEGHLYEISAQVTLPELEKPEEFSCKLHIPLANYTTRRETVFYPGIASSISTNKFLTILMSLLSCYMGLPYVGLH</sequence>
<dbReference type="GeneID" id="109536736"/>
<accession>A0AAR5PCN8</accession>
<dbReference type="AlphaFoldDB" id="A0AAR5PCN8"/>
<keyword evidence="1" id="KW-0472">Membrane</keyword>
<dbReference type="InterPro" id="IPR013783">
    <property type="entry name" value="Ig-like_fold"/>
</dbReference>
<reference evidence="5" key="1">
    <citation type="journal article" date="2013" name="Genome Biol.">
        <title>Draft genome of the mountain pine beetle, Dendroctonus ponderosae Hopkins, a major forest pest.</title>
        <authorList>
            <person name="Keeling C.I."/>
            <person name="Yuen M.M."/>
            <person name="Liao N.Y."/>
            <person name="Docking T.R."/>
            <person name="Chan S.K."/>
            <person name="Taylor G.A."/>
            <person name="Palmquist D.L."/>
            <person name="Jackman S.D."/>
            <person name="Nguyen A."/>
            <person name="Li M."/>
            <person name="Henderson H."/>
            <person name="Janes J.K."/>
            <person name="Zhao Y."/>
            <person name="Pandoh P."/>
            <person name="Moore R."/>
            <person name="Sperling F.A."/>
            <person name="Huber D.P."/>
            <person name="Birol I."/>
            <person name="Jones S.J."/>
            <person name="Bohlmann J."/>
        </authorList>
    </citation>
    <scope>NUCLEOTIDE SEQUENCE</scope>
</reference>
<evidence type="ECO:0000313" key="4">
    <source>
        <dbReference type="EnsemblMetazoa" id="XP_019758642.1"/>
    </source>
</evidence>
<evidence type="ECO:0000256" key="2">
    <source>
        <dbReference type="SAM" id="SignalP"/>
    </source>
</evidence>
<dbReference type="PROSITE" id="PS50835">
    <property type="entry name" value="IG_LIKE"/>
    <property type="match status" value="1"/>
</dbReference>
<dbReference type="Gene3D" id="2.60.40.10">
    <property type="entry name" value="Immunoglobulins"/>
    <property type="match status" value="2"/>
</dbReference>
<protein>
    <recommendedName>
        <fullName evidence="3">Ig-like domain-containing protein</fullName>
    </recommendedName>
</protein>
<dbReference type="Proteomes" id="UP000019118">
    <property type="component" value="Unassembled WGS sequence"/>
</dbReference>
<keyword evidence="1" id="KW-0812">Transmembrane</keyword>
<dbReference type="PANTHER" id="PTHR21261:SF2">
    <property type="entry name" value="GH04238P-RELATED"/>
    <property type="match status" value="1"/>
</dbReference>
<dbReference type="InterPro" id="IPR007110">
    <property type="entry name" value="Ig-like_dom"/>
</dbReference>
<keyword evidence="5" id="KW-1185">Reference proteome</keyword>
<reference evidence="4" key="2">
    <citation type="submission" date="2024-08" db="UniProtKB">
        <authorList>
            <consortium name="EnsemblMetazoa"/>
        </authorList>
    </citation>
    <scope>IDENTIFICATION</scope>
</reference>
<name>A0AAR5PCN8_DENPD</name>
<organism evidence="4 5">
    <name type="scientific">Dendroctonus ponderosae</name>
    <name type="common">Mountain pine beetle</name>
    <dbReference type="NCBI Taxonomy" id="77166"/>
    <lineage>
        <taxon>Eukaryota</taxon>
        <taxon>Metazoa</taxon>
        <taxon>Ecdysozoa</taxon>
        <taxon>Arthropoda</taxon>
        <taxon>Hexapoda</taxon>
        <taxon>Insecta</taxon>
        <taxon>Pterygota</taxon>
        <taxon>Neoptera</taxon>
        <taxon>Endopterygota</taxon>
        <taxon>Coleoptera</taxon>
        <taxon>Polyphaga</taxon>
        <taxon>Cucujiformia</taxon>
        <taxon>Curculionidae</taxon>
        <taxon>Scolytinae</taxon>
        <taxon>Dendroctonus</taxon>
    </lineage>
</organism>